<proteinExistence type="predicted"/>
<evidence type="ECO:0000313" key="2">
    <source>
        <dbReference type="EMBL" id="KAF6736052.1"/>
    </source>
</evidence>
<gene>
    <name evidence="2" type="ORF">FQA47_014566</name>
</gene>
<dbReference type="AlphaFoldDB" id="A0A834FLH4"/>
<dbReference type="Proteomes" id="UP000646548">
    <property type="component" value="Unassembled WGS sequence"/>
</dbReference>
<name>A0A834FLH4_ORYME</name>
<accession>A0A834FLH4</accession>
<protein>
    <submittedName>
        <fullName evidence="2">Uncharacterized protein</fullName>
    </submittedName>
</protein>
<evidence type="ECO:0000256" key="1">
    <source>
        <dbReference type="SAM" id="MobiDB-lite"/>
    </source>
</evidence>
<evidence type="ECO:0000313" key="3">
    <source>
        <dbReference type="Proteomes" id="UP000646548"/>
    </source>
</evidence>
<reference evidence="2" key="1">
    <citation type="journal article" name="BMC Genomics">
        <title>Long-read sequencing and de novo genome assembly of marine medaka (Oryzias melastigma).</title>
        <authorList>
            <person name="Liang P."/>
            <person name="Saqib H.S.A."/>
            <person name="Ni X."/>
            <person name="Shen Y."/>
        </authorList>
    </citation>
    <scope>NUCLEOTIDE SEQUENCE</scope>
    <source>
        <strain evidence="2">Bigg-433</strain>
    </source>
</reference>
<comment type="caution">
    <text evidence="2">The sequence shown here is derived from an EMBL/GenBank/DDBJ whole genome shotgun (WGS) entry which is preliminary data.</text>
</comment>
<sequence length="143" mass="16451">MDSPVRACHLSSSTEGSFVVFAIFICSKGSMDLDFNKEPSRKELKGFSSSCCHRSYAGSRLPSPKFFLSVVLLLHPLLILEDLLQQQHVPPLVKRRRHSTATDRPANQRRAGPMEQLQKERKKNVTSKKVLYFEKFHFLWLFS</sequence>
<feature type="region of interest" description="Disordered" evidence="1">
    <location>
        <begin position="94"/>
        <end position="122"/>
    </location>
</feature>
<dbReference type="EMBL" id="WKFB01000097">
    <property type="protein sequence ID" value="KAF6736052.1"/>
    <property type="molecule type" value="Genomic_DNA"/>
</dbReference>
<organism evidence="2 3">
    <name type="scientific">Oryzias melastigma</name>
    <name type="common">Marine medaka</name>
    <dbReference type="NCBI Taxonomy" id="30732"/>
    <lineage>
        <taxon>Eukaryota</taxon>
        <taxon>Metazoa</taxon>
        <taxon>Chordata</taxon>
        <taxon>Craniata</taxon>
        <taxon>Vertebrata</taxon>
        <taxon>Euteleostomi</taxon>
        <taxon>Actinopterygii</taxon>
        <taxon>Neopterygii</taxon>
        <taxon>Teleostei</taxon>
        <taxon>Neoteleostei</taxon>
        <taxon>Acanthomorphata</taxon>
        <taxon>Ovalentaria</taxon>
        <taxon>Atherinomorphae</taxon>
        <taxon>Beloniformes</taxon>
        <taxon>Adrianichthyidae</taxon>
        <taxon>Oryziinae</taxon>
        <taxon>Oryzias</taxon>
    </lineage>
</organism>